<dbReference type="SMART" id="SM00327">
    <property type="entry name" value="VWA"/>
    <property type="match status" value="1"/>
</dbReference>
<dbReference type="Pfam" id="PF00092">
    <property type="entry name" value="VWA"/>
    <property type="match status" value="1"/>
</dbReference>
<dbReference type="InterPro" id="IPR002035">
    <property type="entry name" value="VWF_A"/>
</dbReference>
<organism evidence="3">
    <name type="scientific">Paraconexibacter sp. AEG42_29</name>
    <dbReference type="NCBI Taxonomy" id="2997339"/>
    <lineage>
        <taxon>Bacteria</taxon>
        <taxon>Bacillati</taxon>
        <taxon>Actinomycetota</taxon>
        <taxon>Thermoleophilia</taxon>
        <taxon>Solirubrobacterales</taxon>
        <taxon>Paraconexibacteraceae</taxon>
        <taxon>Paraconexibacter</taxon>
    </lineage>
</organism>
<proteinExistence type="predicted"/>
<feature type="transmembrane region" description="Helical" evidence="1">
    <location>
        <begin position="289"/>
        <end position="307"/>
    </location>
</feature>
<dbReference type="SUPFAM" id="SSF53300">
    <property type="entry name" value="vWA-like"/>
    <property type="match status" value="1"/>
</dbReference>
<evidence type="ECO:0000313" key="3">
    <source>
        <dbReference type="EMBL" id="XAY08238.1"/>
    </source>
</evidence>
<dbReference type="PROSITE" id="PS50234">
    <property type="entry name" value="VWFA"/>
    <property type="match status" value="1"/>
</dbReference>
<dbReference type="InterPro" id="IPR036465">
    <property type="entry name" value="vWFA_dom_sf"/>
</dbReference>
<dbReference type="PANTHER" id="PTHR37464:SF1">
    <property type="entry name" value="BLL2463 PROTEIN"/>
    <property type="match status" value="1"/>
</dbReference>
<name>A0AAU7B2W9_9ACTN</name>
<feature type="domain" description="VWFA" evidence="2">
    <location>
        <begin position="87"/>
        <end position="274"/>
    </location>
</feature>
<dbReference type="InterPro" id="IPR024163">
    <property type="entry name" value="Aerotolerance_reg_N"/>
</dbReference>
<dbReference type="RefSeq" id="WP_354699419.1">
    <property type="nucleotide sequence ID" value="NZ_CP114014.1"/>
</dbReference>
<protein>
    <recommendedName>
        <fullName evidence="2">VWFA domain-containing protein</fullName>
    </recommendedName>
</protein>
<dbReference type="AlphaFoldDB" id="A0AAU7B2W9"/>
<dbReference type="PANTHER" id="PTHR37464">
    <property type="entry name" value="BLL2463 PROTEIN"/>
    <property type="match status" value="1"/>
</dbReference>
<dbReference type="KEGG" id="parq:DSM112329_05136"/>
<keyword evidence="1" id="KW-0472">Membrane</keyword>
<sequence>MSFVNPVVLVALLAIPLLIALAVQRSRRRDKFAMRFPAAASLALAAGPQDAYRRWIPSALALAALAALVFAAAHPERSVRVALQEASIVLVTDHSGSMAATDVAPSRMEAAKSAASTFVDKLPGDVKVGIVAYSATPDDVQPPSTNHTATKDAIARQTANGGTATGDALEAAVALLRPKKTDRTPAAVVLLSDGTTTQGSDPIDAALMAKSLRVPVYTVALGTQDATVPNPDPFGQPLPAVPDPETLRRMAEVSGGRAFTAQDAGQLGAIYKSLGSALGSKKETRDATGYPLVAGFALLLGAGGLALRRRGV</sequence>
<dbReference type="NCBIfam" id="TIGR02226">
    <property type="entry name" value="two_anch"/>
    <property type="match status" value="1"/>
</dbReference>
<feature type="transmembrane region" description="Helical" evidence="1">
    <location>
        <begin position="6"/>
        <end position="23"/>
    </location>
</feature>
<evidence type="ECO:0000256" key="1">
    <source>
        <dbReference type="SAM" id="Phobius"/>
    </source>
</evidence>
<dbReference type="Pfam" id="PF07584">
    <property type="entry name" value="BatA"/>
    <property type="match status" value="1"/>
</dbReference>
<dbReference type="EMBL" id="CP114014">
    <property type="protein sequence ID" value="XAY08238.1"/>
    <property type="molecule type" value="Genomic_DNA"/>
</dbReference>
<reference evidence="3" key="1">
    <citation type="submission" date="2022-12" db="EMBL/GenBank/DDBJ databases">
        <title>Paraconexibacter alkalitolerans sp. nov. and Baekduia alba sp. nov., isolated from soil and emended description of the genera Paraconexibacter (Chun et al., 2020) and Baekduia (An et al., 2020).</title>
        <authorList>
            <person name="Vieira S."/>
            <person name="Huber K.J."/>
            <person name="Geppert A."/>
            <person name="Wolf J."/>
            <person name="Neumann-Schaal M."/>
            <person name="Muesken M."/>
            <person name="Overmann J."/>
        </authorList>
    </citation>
    <scope>NUCLEOTIDE SEQUENCE</scope>
    <source>
        <strain evidence="3">AEG42_29</strain>
    </source>
</reference>
<evidence type="ECO:0000259" key="2">
    <source>
        <dbReference type="PROSITE" id="PS50234"/>
    </source>
</evidence>
<keyword evidence="1" id="KW-1133">Transmembrane helix</keyword>
<accession>A0AAU7B2W9</accession>
<gene>
    <name evidence="3" type="ORF">DSM112329_05136</name>
</gene>
<feature type="transmembrane region" description="Helical" evidence="1">
    <location>
        <begin position="55"/>
        <end position="73"/>
    </location>
</feature>
<keyword evidence="1" id="KW-0812">Transmembrane</keyword>
<dbReference type="InterPro" id="IPR011933">
    <property type="entry name" value="Double_TM_dom"/>
</dbReference>
<dbReference type="Gene3D" id="3.40.50.410">
    <property type="entry name" value="von Willebrand factor, type A domain"/>
    <property type="match status" value="1"/>
</dbReference>